<evidence type="ECO:0000313" key="3">
    <source>
        <dbReference type="Proteomes" id="UP000249464"/>
    </source>
</evidence>
<accession>A0A2X0NX35</accession>
<organism evidence="2 3">
    <name type="scientific">Microbotryum silenes-dioicae</name>
    <dbReference type="NCBI Taxonomy" id="796604"/>
    <lineage>
        <taxon>Eukaryota</taxon>
        <taxon>Fungi</taxon>
        <taxon>Dikarya</taxon>
        <taxon>Basidiomycota</taxon>
        <taxon>Pucciniomycotina</taxon>
        <taxon>Microbotryomycetes</taxon>
        <taxon>Microbotryales</taxon>
        <taxon>Microbotryaceae</taxon>
        <taxon>Microbotryum</taxon>
    </lineage>
</organism>
<proteinExistence type="predicted"/>
<sequence length="650" mass="71838">MDSKVFCAELVQTARVRDCESPSSHQFSVASSICSSEESNTHESDDLLGHDDSVLNMEAGRVFKSPLGKIDLDFDDVTSSVTERLSPCPFKSILLVHRCEVPTIWPSPSKFRSATCGVTAYEYNGDLFLSLPDVFTGARNMCLWRGPHPRQSTVSPFAIERNTDTNSTFDWVPIADDACGRYSLGGFSGSGSQNAQQLRILHPSGYRYIFTPLLLLFWRYFSQIIFTRFEVLGDLLCTVDLPPIGHSQDPVVLRASATNPKRGMLLTTTCPPQSEVLERLEPDSCPTSAPSVGSTAPAPHAAKAQDAPDYPATLPFYMRLDASGAPLFDLFLSELKPKEIRNAYVPNGTWTTPIRVERHGSNTSPIIQPIFAYSKQSGSRYRKRPHHNKYPHLSTKVMTVKPKCLGAHICANSDCLGIDRPKGTSSVGSRSNTVLAGDGPKRHTHSTSYTLVAQLDDSDLTPAELADPNFETCGMAATMVIIRHQLTHPIPLLRKFMPQPYVTAQASTLLYCARGTMCLTLSLLHISDPRLNMDKFHGRHDSSPDLDTAAPDSANTTPVWIALQGLVRIQPHYLAYQTADKKGDLLSLGIQTPEMRAWARWVPILHSIGRSEDSETYRAHFDHLYQLADRTGKSTIDARDFKLVLDFSAA</sequence>
<feature type="region of interest" description="Disordered" evidence="1">
    <location>
        <begin position="421"/>
        <end position="442"/>
    </location>
</feature>
<feature type="compositionally biased region" description="Polar residues" evidence="1">
    <location>
        <begin position="423"/>
        <end position="434"/>
    </location>
</feature>
<feature type="compositionally biased region" description="Polar residues" evidence="1">
    <location>
        <begin position="285"/>
        <end position="294"/>
    </location>
</feature>
<feature type="compositionally biased region" description="Low complexity" evidence="1">
    <location>
        <begin position="296"/>
        <end position="306"/>
    </location>
</feature>
<dbReference type="Proteomes" id="UP000249464">
    <property type="component" value="Unassembled WGS sequence"/>
</dbReference>
<protein>
    <submittedName>
        <fullName evidence="2">BQ5605_C014g07450 protein</fullName>
    </submittedName>
</protein>
<gene>
    <name evidence="2" type="primary">BQ5605_C014g07450</name>
    <name evidence="2" type="ORF">BQ5605_C014G07450</name>
</gene>
<keyword evidence="3" id="KW-1185">Reference proteome</keyword>
<evidence type="ECO:0000256" key="1">
    <source>
        <dbReference type="SAM" id="MobiDB-lite"/>
    </source>
</evidence>
<dbReference type="AlphaFoldDB" id="A0A2X0NX35"/>
<dbReference type="EMBL" id="FQNC01000016">
    <property type="protein sequence ID" value="SGY18722.1"/>
    <property type="molecule type" value="Genomic_DNA"/>
</dbReference>
<feature type="region of interest" description="Disordered" evidence="1">
    <location>
        <begin position="281"/>
        <end position="306"/>
    </location>
</feature>
<name>A0A2X0NX35_9BASI</name>
<reference evidence="2 3" key="1">
    <citation type="submission" date="2016-11" db="EMBL/GenBank/DDBJ databases">
        <authorList>
            <person name="Jaros S."/>
            <person name="Januszkiewicz K."/>
            <person name="Wedrychowicz H."/>
        </authorList>
    </citation>
    <scope>NUCLEOTIDE SEQUENCE [LARGE SCALE GENOMIC DNA]</scope>
</reference>
<evidence type="ECO:0000313" key="2">
    <source>
        <dbReference type="EMBL" id="SGY18722.1"/>
    </source>
</evidence>